<evidence type="ECO:0000313" key="1">
    <source>
        <dbReference type="EMBL" id="BCX81132.1"/>
    </source>
</evidence>
<dbReference type="Proteomes" id="UP001321825">
    <property type="component" value="Chromosome"/>
</dbReference>
<proteinExistence type="predicted"/>
<protein>
    <recommendedName>
        <fullName evidence="3">DNA methylase</fullName>
    </recommendedName>
</protein>
<gene>
    <name evidence="1" type="ORF">MIT9_P0710</name>
</gene>
<keyword evidence="2" id="KW-1185">Reference proteome</keyword>
<reference evidence="2" key="1">
    <citation type="journal article" date="2024" name="Int. J. Syst. Evol. Microbiol.">
        <title>Methylomarinovum tepidoasis sp. nov., a moderately thermophilic methanotroph of the family Methylothermaceae isolated from a deep-sea hydrothermal field.</title>
        <authorList>
            <person name="Hirayama H."/>
            <person name="Takaki Y."/>
            <person name="Abe M."/>
            <person name="Miyazaki M."/>
            <person name="Uematsu K."/>
            <person name="Matsui Y."/>
            <person name="Takai K."/>
        </authorList>
    </citation>
    <scope>NUCLEOTIDE SEQUENCE [LARGE SCALE GENOMIC DNA]</scope>
    <source>
        <strain evidence="2">IT-9</strain>
    </source>
</reference>
<dbReference type="Gene3D" id="3.40.50.150">
    <property type="entry name" value="Vaccinia Virus protein VP39"/>
    <property type="match status" value="1"/>
</dbReference>
<evidence type="ECO:0008006" key="3">
    <source>
        <dbReference type="Google" id="ProtNLM"/>
    </source>
</evidence>
<dbReference type="SUPFAM" id="SSF53335">
    <property type="entry name" value="S-adenosyl-L-methionine-dependent methyltransferases"/>
    <property type="match status" value="1"/>
</dbReference>
<evidence type="ECO:0000313" key="2">
    <source>
        <dbReference type="Proteomes" id="UP001321825"/>
    </source>
</evidence>
<dbReference type="AlphaFoldDB" id="A0AAU9CNN8"/>
<dbReference type="InterPro" id="IPR029063">
    <property type="entry name" value="SAM-dependent_MTases_sf"/>
</dbReference>
<sequence length="143" mass="15512">MTLVQSASQKRRVVQRGVARSHFHGFPDTTLFESGALPIADIAELAMREGQCTNPLYRVHRWFARRLGSQFRSILTGLSLDADEANRFWDTFLGEVPLDGAVVLDPFVGGGTSLVEAMRCGAHGRVTAGDCSPAVPTDPDVPD</sequence>
<dbReference type="EMBL" id="AP024714">
    <property type="protein sequence ID" value="BCX81132.1"/>
    <property type="molecule type" value="Genomic_DNA"/>
</dbReference>
<dbReference type="RefSeq" id="WP_317706069.1">
    <property type="nucleotide sequence ID" value="NZ_AP024714.1"/>
</dbReference>
<name>A0AAU9CNN8_9GAMM</name>
<dbReference type="KEGG" id="mcau:MIT9_P0710"/>
<accession>A0AAU9CNN8</accession>
<organism evidence="1 2">
    <name type="scientific">Methylomarinovum caldicuralii</name>
    <dbReference type="NCBI Taxonomy" id="438856"/>
    <lineage>
        <taxon>Bacteria</taxon>
        <taxon>Pseudomonadati</taxon>
        <taxon>Pseudomonadota</taxon>
        <taxon>Gammaproteobacteria</taxon>
        <taxon>Methylococcales</taxon>
        <taxon>Methylothermaceae</taxon>
        <taxon>Methylomarinovum</taxon>
    </lineage>
</organism>
<dbReference type="REBASE" id="817083">
    <property type="entry name" value="M.McaIT9ORF710P"/>
</dbReference>